<reference evidence="2" key="1">
    <citation type="journal article" date="2023" name="Comput. Struct. Biotechnol. J.">
        <title>Discovery of a novel marine Bacteroidetes with a rich repertoire of carbohydrate-active enzymes.</title>
        <authorList>
            <person name="Chen B."/>
            <person name="Liu G."/>
            <person name="Chen Q."/>
            <person name="Wang H."/>
            <person name="Liu L."/>
            <person name="Tang K."/>
        </authorList>
    </citation>
    <scope>NUCLEOTIDE SEQUENCE</scope>
    <source>
        <strain evidence="2">TK19036</strain>
    </source>
</reference>
<protein>
    <submittedName>
        <fullName evidence="2">Uncharacterized protein</fullName>
    </submittedName>
</protein>
<gene>
    <name evidence="2" type="ORF">K4G66_29430</name>
</gene>
<evidence type="ECO:0000313" key="2">
    <source>
        <dbReference type="EMBL" id="WKN36488.1"/>
    </source>
</evidence>
<sequence>MKRIILLLLILITTKFAEAQNFGNQAITYEELYDDPYAINKFFLHLQPLYADVFATNVNAGFGIAANYYMKDKADFHANFRQAYTRSFDLARDAAIKNKEIMNTPNNFTYFELGGTYHIKDEESDTETKLILYSRKYAKGNRWASHVPEHTVVPSKVRKVIGVRAGGFAYDTSIDLKRITQDQNVSLVDEAGEAFPSNRYVFTNEVVTGGYIGGSMSWIKNMAIKPDKGYGVLVDDLILTTYLDIMIAPSIALDTVQYRDPNLNNSIRKFSSDVVETKFWGFRLGLDGKYNRELGWAYGAELGARPGIKGRGFYAMLKISIPVFSTNMDHSREAFGK</sequence>
<accession>A0AA49JD83</accession>
<evidence type="ECO:0000256" key="1">
    <source>
        <dbReference type="SAM" id="SignalP"/>
    </source>
</evidence>
<reference evidence="2" key="2">
    <citation type="journal article" date="2024" name="Antonie Van Leeuwenhoek">
        <title>Roseihalotalea indica gen. nov., sp. nov., a halophilic Bacteroidetes from mesopelagic Southwest Indian Ocean with higher carbohydrate metabolic potential.</title>
        <authorList>
            <person name="Chen B."/>
            <person name="Zhang M."/>
            <person name="Lin D."/>
            <person name="Ye J."/>
            <person name="Tang K."/>
        </authorList>
    </citation>
    <scope>NUCLEOTIDE SEQUENCE</scope>
    <source>
        <strain evidence="2">TK19036</strain>
    </source>
</reference>
<dbReference type="AlphaFoldDB" id="A0AA49JD83"/>
<feature type="chain" id="PRO_5041242079" evidence="1">
    <location>
        <begin position="20"/>
        <end position="337"/>
    </location>
</feature>
<proteinExistence type="predicted"/>
<keyword evidence="1" id="KW-0732">Signal</keyword>
<dbReference type="EMBL" id="CP120682">
    <property type="protein sequence ID" value="WKN36488.1"/>
    <property type="molecule type" value="Genomic_DNA"/>
</dbReference>
<name>A0AA49JD83_9BACT</name>
<organism evidence="2">
    <name type="scientific">Roseihalotalea indica</name>
    <dbReference type="NCBI Taxonomy" id="2867963"/>
    <lineage>
        <taxon>Bacteria</taxon>
        <taxon>Pseudomonadati</taxon>
        <taxon>Bacteroidota</taxon>
        <taxon>Cytophagia</taxon>
        <taxon>Cytophagales</taxon>
        <taxon>Catalimonadaceae</taxon>
        <taxon>Roseihalotalea</taxon>
    </lineage>
</organism>
<feature type="signal peptide" evidence="1">
    <location>
        <begin position="1"/>
        <end position="19"/>
    </location>
</feature>